<dbReference type="GO" id="GO:0005524">
    <property type="term" value="F:ATP binding"/>
    <property type="evidence" value="ECO:0007669"/>
    <property type="project" value="UniProtKB-UniRule"/>
</dbReference>
<comment type="caution">
    <text evidence="15">The sequence shown here is derived from an EMBL/GenBank/DDBJ whole genome shotgun (WGS) entry which is preliminary data.</text>
</comment>
<organism evidence="15 16">
    <name type="scientific">Parachaetomium inaequale</name>
    <dbReference type="NCBI Taxonomy" id="2588326"/>
    <lineage>
        <taxon>Eukaryota</taxon>
        <taxon>Fungi</taxon>
        <taxon>Dikarya</taxon>
        <taxon>Ascomycota</taxon>
        <taxon>Pezizomycotina</taxon>
        <taxon>Sordariomycetes</taxon>
        <taxon>Sordariomycetidae</taxon>
        <taxon>Sordariales</taxon>
        <taxon>Chaetomiaceae</taxon>
        <taxon>Parachaetomium</taxon>
    </lineage>
</organism>
<evidence type="ECO:0000256" key="3">
    <source>
        <dbReference type="ARBA" id="ARBA00022553"/>
    </source>
</evidence>
<feature type="region of interest" description="Disordered" evidence="12">
    <location>
        <begin position="723"/>
        <end position="753"/>
    </location>
</feature>
<dbReference type="Proteomes" id="UP001303115">
    <property type="component" value="Unassembled WGS sequence"/>
</dbReference>
<dbReference type="PROSITE" id="PS00107">
    <property type="entry name" value="PROTEIN_KINASE_ATP"/>
    <property type="match status" value="1"/>
</dbReference>
<evidence type="ECO:0000313" key="16">
    <source>
        <dbReference type="Proteomes" id="UP001303115"/>
    </source>
</evidence>
<dbReference type="PROSITE" id="PS51285">
    <property type="entry name" value="AGC_KINASE_CTER"/>
    <property type="match status" value="1"/>
</dbReference>
<dbReference type="PANTHER" id="PTHR22988">
    <property type="entry name" value="MYOTONIC DYSTROPHY S/T KINASE-RELATED"/>
    <property type="match status" value="1"/>
</dbReference>
<keyword evidence="2" id="KW-0723">Serine/threonine-protein kinase</keyword>
<dbReference type="InterPro" id="IPR011009">
    <property type="entry name" value="Kinase-like_dom_sf"/>
</dbReference>
<dbReference type="PROSITE" id="PS00108">
    <property type="entry name" value="PROTEIN_KINASE_ST"/>
    <property type="match status" value="1"/>
</dbReference>
<evidence type="ECO:0000256" key="2">
    <source>
        <dbReference type="ARBA" id="ARBA00022527"/>
    </source>
</evidence>
<dbReference type="InterPro" id="IPR008271">
    <property type="entry name" value="Ser/Thr_kinase_AS"/>
</dbReference>
<evidence type="ECO:0000256" key="5">
    <source>
        <dbReference type="ARBA" id="ARBA00022741"/>
    </source>
</evidence>
<keyword evidence="5 11" id="KW-0547">Nucleotide-binding</keyword>
<evidence type="ECO:0000256" key="7">
    <source>
        <dbReference type="ARBA" id="ARBA00022840"/>
    </source>
</evidence>
<keyword evidence="4" id="KW-0808">Transferase</keyword>
<reference evidence="16" key="1">
    <citation type="journal article" date="2023" name="Mol. Phylogenet. Evol.">
        <title>Genome-scale phylogeny and comparative genomics of the fungal order Sordariales.</title>
        <authorList>
            <person name="Hensen N."/>
            <person name="Bonometti L."/>
            <person name="Westerberg I."/>
            <person name="Brannstrom I.O."/>
            <person name="Guillou S."/>
            <person name="Cros-Aarteil S."/>
            <person name="Calhoun S."/>
            <person name="Haridas S."/>
            <person name="Kuo A."/>
            <person name="Mondo S."/>
            <person name="Pangilinan J."/>
            <person name="Riley R."/>
            <person name="LaButti K."/>
            <person name="Andreopoulos B."/>
            <person name="Lipzen A."/>
            <person name="Chen C."/>
            <person name="Yan M."/>
            <person name="Daum C."/>
            <person name="Ng V."/>
            <person name="Clum A."/>
            <person name="Steindorff A."/>
            <person name="Ohm R.A."/>
            <person name="Martin F."/>
            <person name="Silar P."/>
            <person name="Natvig D.O."/>
            <person name="Lalanne C."/>
            <person name="Gautier V."/>
            <person name="Ament-Velasquez S.L."/>
            <person name="Kruys A."/>
            <person name="Hutchinson M.I."/>
            <person name="Powell A.J."/>
            <person name="Barry K."/>
            <person name="Miller A.N."/>
            <person name="Grigoriev I.V."/>
            <person name="Debuchy R."/>
            <person name="Gladieux P."/>
            <person name="Hiltunen Thoren M."/>
            <person name="Johannesson H."/>
        </authorList>
    </citation>
    <scope>NUCLEOTIDE SEQUENCE [LARGE SCALE GENOMIC DNA]</scope>
    <source>
        <strain evidence="16">CBS 284.82</strain>
    </source>
</reference>
<dbReference type="InterPro" id="IPR017441">
    <property type="entry name" value="Protein_kinase_ATP_BS"/>
</dbReference>
<evidence type="ECO:0000313" key="15">
    <source>
        <dbReference type="EMBL" id="KAK4042452.1"/>
    </source>
</evidence>
<dbReference type="EMBL" id="MU854341">
    <property type="protein sequence ID" value="KAK4042452.1"/>
    <property type="molecule type" value="Genomic_DNA"/>
</dbReference>
<feature type="compositionally biased region" description="Polar residues" evidence="12">
    <location>
        <begin position="158"/>
        <end position="174"/>
    </location>
</feature>
<dbReference type="GO" id="GO:0031032">
    <property type="term" value="P:actomyosin structure organization"/>
    <property type="evidence" value="ECO:0007669"/>
    <property type="project" value="TreeGrafter"/>
</dbReference>
<evidence type="ECO:0000256" key="4">
    <source>
        <dbReference type="ARBA" id="ARBA00022679"/>
    </source>
</evidence>
<keyword evidence="6" id="KW-0418">Kinase</keyword>
<dbReference type="Gene3D" id="3.30.200.20">
    <property type="entry name" value="Phosphorylase Kinase, domain 1"/>
    <property type="match status" value="1"/>
</dbReference>
<gene>
    <name evidence="15" type="ORF">C8A01DRAFT_44583</name>
</gene>
<name>A0AAN6PKH6_9PEZI</name>
<feature type="domain" description="AGC-kinase C-terminal" evidence="14">
    <location>
        <begin position="698"/>
        <end position="778"/>
    </location>
</feature>
<dbReference type="EC" id="2.7.11.1" evidence="1"/>
<dbReference type="PROSITE" id="PS50011">
    <property type="entry name" value="PROTEIN_KINASE_DOM"/>
    <property type="match status" value="1"/>
</dbReference>
<dbReference type="InterPro" id="IPR050839">
    <property type="entry name" value="Rho-assoc_Ser/Thr_Kinase"/>
</dbReference>
<feature type="region of interest" description="Disordered" evidence="12">
    <location>
        <begin position="966"/>
        <end position="1043"/>
    </location>
</feature>
<feature type="compositionally biased region" description="Gly residues" evidence="12">
    <location>
        <begin position="912"/>
        <end position="923"/>
    </location>
</feature>
<dbReference type="InterPro" id="IPR000719">
    <property type="entry name" value="Prot_kinase_dom"/>
</dbReference>
<comment type="catalytic activity">
    <reaction evidence="10">
        <text>L-seryl-[protein] + ATP = O-phospho-L-seryl-[protein] + ADP + H(+)</text>
        <dbReference type="Rhea" id="RHEA:17989"/>
        <dbReference type="Rhea" id="RHEA-COMP:9863"/>
        <dbReference type="Rhea" id="RHEA-COMP:11604"/>
        <dbReference type="ChEBI" id="CHEBI:15378"/>
        <dbReference type="ChEBI" id="CHEBI:29999"/>
        <dbReference type="ChEBI" id="CHEBI:30616"/>
        <dbReference type="ChEBI" id="CHEBI:83421"/>
        <dbReference type="ChEBI" id="CHEBI:456216"/>
        <dbReference type="EC" id="2.7.11.1"/>
    </reaction>
</comment>
<feature type="compositionally biased region" description="Polar residues" evidence="12">
    <location>
        <begin position="216"/>
        <end position="241"/>
    </location>
</feature>
<evidence type="ECO:0000256" key="11">
    <source>
        <dbReference type="PROSITE-ProRule" id="PRU10141"/>
    </source>
</evidence>
<feature type="compositionally biased region" description="Low complexity" evidence="12">
    <location>
        <begin position="62"/>
        <end position="72"/>
    </location>
</feature>
<dbReference type="GO" id="GO:0004674">
    <property type="term" value="F:protein serine/threonine kinase activity"/>
    <property type="evidence" value="ECO:0007669"/>
    <property type="project" value="UniProtKB-KW"/>
</dbReference>
<comment type="similarity">
    <text evidence="8">Belongs to the protein kinase superfamily. STE Ser/Thr protein kinase family. COT1 subfamily.</text>
</comment>
<evidence type="ECO:0000256" key="6">
    <source>
        <dbReference type="ARBA" id="ARBA00022777"/>
    </source>
</evidence>
<protein>
    <recommendedName>
        <fullName evidence="1">non-specific serine/threonine protein kinase</fullName>
        <ecNumber evidence="1">2.7.11.1</ecNumber>
    </recommendedName>
</protein>
<feature type="compositionally biased region" description="Acidic residues" evidence="12">
    <location>
        <begin position="995"/>
        <end position="1005"/>
    </location>
</feature>
<keyword evidence="3" id="KW-0597">Phosphoprotein</keyword>
<feature type="compositionally biased region" description="Gly residues" evidence="12">
    <location>
        <begin position="975"/>
        <end position="994"/>
    </location>
</feature>
<proteinExistence type="inferred from homology"/>
<dbReference type="SMART" id="SM00220">
    <property type="entry name" value="S_TKc"/>
    <property type="match status" value="1"/>
</dbReference>
<dbReference type="GO" id="GO:0005856">
    <property type="term" value="C:cytoskeleton"/>
    <property type="evidence" value="ECO:0007669"/>
    <property type="project" value="TreeGrafter"/>
</dbReference>
<feature type="region of interest" description="Disordered" evidence="12">
    <location>
        <begin position="912"/>
        <end position="943"/>
    </location>
</feature>
<dbReference type="GO" id="GO:0005737">
    <property type="term" value="C:cytoplasm"/>
    <property type="evidence" value="ECO:0007669"/>
    <property type="project" value="TreeGrafter"/>
</dbReference>
<evidence type="ECO:0000256" key="1">
    <source>
        <dbReference type="ARBA" id="ARBA00012513"/>
    </source>
</evidence>
<evidence type="ECO:0000256" key="9">
    <source>
        <dbReference type="ARBA" id="ARBA00047899"/>
    </source>
</evidence>
<evidence type="ECO:0000256" key="12">
    <source>
        <dbReference type="SAM" id="MobiDB-lite"/>
    </source>
</evidence>
<feature type="compositionally biased region" description="Basic and acidic residues" evidence="12">
    <location>
        <begin position="924"/>
        <end position="943"/>
    </location>
</feature>
<dbReference type="SUPFAM" id="SSF56112">
    <property type="entry name" value="Protein kinase-like (PK-like)"/>
    <property type="match status" value="1"/>
</dbReference>
<feature type="binding site" evidence="11">
    <location>
        <position position="397"/>
    </location>
    <ligand>
        <name>ATP</name>
        <dbReference type="ChEBI" id="CHEBI:30616"/>
    </ligand>
</feature>
<keyword evidence="7 11" id="KW-0067">ATP-binding</keyword>
<accession>A0AAN6PKH6</accession>
<comment type="catalytic activity">
    <reaction evidence="9">
        <text>L-threonyl-[protein] + ATP = O-phospho-L-threonyl-[protein] + ADP + H(+)</text>
        <dbReference type="Rhea" id="RHEA:46608"/>
        <dbReference type="Rhea" id="RHEA-COMP:11060"/>
        <dbReference type="Rhea" id="RHEA-COMP:11605"/>
        <dbReference type="ChEBI" id="CHEBI:15378"/>
        <dbReference type="ChEBI" id="CHEBI:30013"/>
        <dbReference type="ChEBI" id="CHEBI:30616"/>
        <dbReference type="ChEBI" id="CHEBI:61977"/>
        <dbReference type="ChEBI" id="CHEBI:456216"/>
        <dbReference type="EC" id="2.7.11.1"/>
    </reaction>
</comment>
<feature type="compositionally biased region" description="Low complexity" evidence="12">
    <location>
        <begin position="128"/>
        <end position="157"/>
    </location>
</feature>
<dbReference type="AlphaFoldDB" id="A0AAN6PKH6"/>
<dbReference type="Gene3D" id="1.10.510.10">
    <property type="entry name" value="Transferase(Phosphotransferase) domain 1"/>
    <property type="match status" value="1"/>
</dbReference>
<feature type="compositionally biased region" description="Gly residues" evidence="12">
    <location>
        <begin position="1010"/>
        <end position="1032"/>
    </location>
</feature>
<dbReference type="PANTHER" id="PTHR22988:SF71">
    <property type="entry name" value="CITRON RHO-INTERACTING KINASE"/>
    <property type="match status" value="1"/>
</dbReference>
<sequence length="1043" mass="114149">MNEHLVQDPSQAAGSSPGREHTLDPVSNSCSLAPSKSSSALSAKLRRQKVKVVTALKSLTNSSSEQPVVVEPLSPPPEKHSPKSTFISGIHKMSNAIFRPPLEPTVVRRTSPKGRPLLKETFQEAGTSPESGSGSSPIHTTAASNTSSSKTSASNSTFIQSAPNSPGKTSTESMFKTKDPNTVGREKRTRFPTQQHRSPPHPRLNTSGRGTPPSSPKGNINNTNLNPIQESPATPGLCSSSCPPQPSIATAERAAAAKIFLETHFNGLLASGPSPRQMRQQMLETELFNRAREHQQQLLQRGGSGRGGGGGMQDAAALRARFWRRESEYLREMRAVKVRGLGVGMGTKVGGGMRTGVGAVGGYETVKVLGKGSFGVVRLVRECHRRGRVYAMKVIRKTKMLRTSQEGHLRAERDLLVASEGSRWIVPLVASFQDLANLYLVMEYMPGGDFLSLLIRENILHESVARFYVAEIILCVEAAHSLKCIHRDIKPDNFLVSASGHLKISDFGLAFDGHWSHDTTYYNSHRSESRGLDAKKRSSGITVGIEKHDKKDLHDGEPLLSWRNRCGTRHAARSVVGTSQYMAPEWSVGVILFECIYGHTPFLAEEGRHQTKENILRHHETFGFPPRPTVSRRCQHLMLSLITDKEYRLCSERYRMKDLITTSSSSSASGAAAKMRDFAGRYVFPYDAEDIKAHKWFRHIPWERLHELEPPLVPKLRAVDDTHYFDDGGSVSDGSESEPEPEAEGQVGGVNDGAAERIPNMLFPSPEYSLQQATTGWSLACYQSPPALTHAHPHPPHPDHCGYFQNYTSTTNEQYSLPPPALPSLESPVTPAHFQPAFPVPVGPPSQQEHLTFLRPLRYPLQTLALTALATPPHDRDSKLHTLDLFLEHVPDATGAERAHLREFVRRFCCAGGGGGGGNGGKGGGRERERRRPRDRLLRDEGTRGVAMEVRRRTAFLGYEWTRMRRDEEEEEGEQGGGVGVGLDGEGGDSPGGGGDEENEVGNDFEEGRAGLGEGHVGGEQGGQAQGRGFVSGGSKTRKDLHR</sequence>
<evidence type="ECO:0000259" key="14">
    <source>
        <dbReference type="PROSITE" id="PS51285"/>
    </source>
</evidence>
<feature type="domain" description="Protein kinase" evidence="13">
    <location>
        <begin position="363"/>
        <end position="660"/>
    </location>
</feature>
<keyword evidence="16" id="KW-1185">Reference proteome</keyword>
<evidence type="ECO:0000256" key="8">
    <source>
        <dbReference type="ARBA" id="ARBA00038271"/>
    </source>
</evidence>
<feature type="compositionally biased region" description="Low complexity" evidence="12">
    <location>
        <begin position="27"/>
        <end position="43"/>
    </location>
</feature>
<feature type="region of interest" description="Disordered" evidence="12">
    <location>
        <begin position="1"/>
        <end position="241"/>
    </location>
</feature>
<dbReference type="Pfam" id="PF00069">
    <property type="entry name" value="Pkinase"/>
    <property type="match status" value="1"/>
</dbReference>
<evidence type="ECO:0000256" key="10">
    <source>
        <dbReference type="ARBA" id="ARBA00048679"/>
    </source>
</evidence>
<dbReference type="InterPro" id="IPR000961">
    <property type="entry name" value="AGC-kinase_C"/>
</dbReference>
<evidence type="ECO:0000259" key="13">
    <source>
        <dbReference type="PROSITE" id="PS50011"/>
    </source>
</evidence>